<keyword evidence="2" id="KW-0614">Plasmid</keyword>
<proteinExistence type="predicted"/>
<sequence length="99" mass="10978">MVHGLARGAQSTVPWLLVPDQTRWSAGSYPSGFRCKELKNFHRSARAGEGNRYPFSRDGHRSRSSIETSTAEKGEDKQLHDPITTTVPPYTSSAARDFA</sequence>
<feature type="region of interest" description="Disordered" evidence="1">
    <location>
        <begin position="46"/>
        <end position="99"/>
    </location>
</feature>
<accession>A0A2Z2PK19</accession>
<protein>
    <submittedName>
        <fullName evidence="2">Uncharacterized protein</fullName>
    </submittedName>
</protein>
<dbReference type="AlphaFoldDB" id="A0A2Z2PK19"/>
<feature type="compositionally biased region" description="Polar residues" evidence="1">
    <location>
        <begin position="83"/>
        <end position="99"/>
    </location>
</feature>
<reference evidence="2" key="1">
    <citation type="submission" date="2016-10" db="EMBL/GenBank/DDBJ databases">
        <title>Agrobacterium Ti plasmids: Classification based on T-DNA and Vir regions organization.</title>
        <authorList>
            <person name="Nabi N."/>
            <person name="Vial L."/>
            <person name="Ben Hafsa A."/>
            <person name="Chapulliot D."/>
            <person name="Berard A."/>
            <person name="Chauveau A."/>
            <person name="Le Paslier M.-C."/>
            <person name="Harzallah Skhiri F."/>
            <person name="Brunel D."/>
            <person name="Nesme X."/>
            <person name="Chaouachi M."/>
        </authorList>
    </citation>
    <scope>NUCLEOTIDE SEQUENCE</scope>
    <source>
        <strain evidence="2">CFBP2788</strain>
        <plasmid evidence="2">pTi_CFBP2788</plasmid>
    </source>
</reference>
<feature type="compositionally biased region" description="Basic and acidic residues" evidence="1">
    <location>
        <begin position="70"/>
        <end position="80"/>
    </location>
</feature>
<evidence type="ECO:0000256" key="1">
    <source>
        <dbReference type="SAM" id="MobiDB-lite"/>
    </source>
</evidence>
<evidence type="ECO:0000313" key="2">
    <source>
        <dbReference type="EMBL" id="ASK41952.1"/>
    </source>
</evidence>
<name>A0A2Z2PK19_9HYPH</name>
<geneLocation type="plasmid" evidence="2">
    <name>pTi_CFBP2788</name>
</geneLocation>
<dbReference type="EMBL" id="KY000032">
    <property type="protein sequence ID" value="ASK41952.1"/>
    <property type="molecule type" value="Genomic_DNA"/>
</dbReference>
<organism evidence="2">
    <name type="scientific">Agrobacterium fabrum</name>
    <dbReference type="NCBI Taxonomy" id="1176649"/>
    <lineage>
        <taxon>Bacteria</taxon>
        <taxon>Pseudomonadati</taxon>
        <taxon>Pseudomonadota</taxon>
        <taxon>Alphaproteobacteria</taxon>
        <taxon>Hyphomicrobiales</taxon>
        <taxon>Rhizobiaceae</taxon>
        <taxon>Rhizobium/Agrobacterium group</taxon>
        <taxon>Agrobacterium</taxon>
        <taxon>Agrobacterium tumefaciens complex</taxon>
    </lineage>
</organism>